<gene>
    <name evidence="2" type="ORF">GCM10010961_43410</name>
</gene>
<proteinExistence type="predicted"/>
<dbReference type="RefSeq" id="WP_028095455.1">
    <property type="nucleotide sequence ID" value="NZ_BNAP01000046.1"/>
</dbReference>
<accession>A0A8J3MEK6</accession>
<organism evidence="2 3">
    <name type="scientific">Pseudodonghicola xiamenensis</name>
    <dbReference type="NCBI Taxonomy" id="337702"/>
    <lineage>
        <taxon>Bacteria</taxon>
        <taxon>Pseudomonadati</taxon>
        <taxon>Pseudomonadota</taxon>
        <taxon>Alphaproteobacteria</taxon>
        <taxon>Rhodobacterales</taxon>
        <taxon>Paracoccaceae</taxon>
        <taxon>Pseudodonghicola</taxon>
    </lineage>
</organism>
<name>A0A8J3MEK6_9RHOB</name>
<dbReference type="AlphaFoldDB" id="A0A8J3MEK6"/>
<reference evidence="2" key="1">
    <citation type="journal article" date="2014" name="Int. J. Syst. Evol. Microbiol.">
        <title>Complete genome sequence of Corynebacterium casei LMG S-19264T (=DSM 44701T), isolated from a smear-ripened cheese.</title>
        <authorList>
            <consortium name="US DOE Joint Genome Institute (JGI-PGF)"/>
            <person name="Walter F."/>
            <person name="Albersmeier A."/>
            <person name="Kalinowski J."/>
            <person name="Ruckert C."/>
        </authorList>
    </citation>
    <scope>NUCLEOTIDE SEQUENCE</scope>
    <source>
        <strain evidence="2">CGMCC 1.7081</strain>
    </source>
</reference>
<sequence>MKRLFGGRSALLATALLVLLPFGASAAQDDDPLNQVNSRVKFSSVSRAYASMDATYARIGTRREIAQVRRVALGQSEADLQAVLGRPAIGYDDGSFEFHLSLPLTRSDRLICQYRVFLDGEGKVERGVWRRPQCANLVVGREN</sequence>
<keyword evidence="3" id="KW-1185">Reference proteome</keyword>
<evidence type="ECO:0000313" key="3">
    <source>
        <dbReference type="Proteomes" id="UP000611500"/>
    </source>
</evidence>
<reference evidence="2" key="2">
    <citation type="submission" date="2020-09" db="EMBL/GenBank/DDBJ databases">
        <authorList>
            <person name="Sun Q."/>
            <person name="Zhou Y."/>
        </authorList>
    </citation>
    <scope>NUCLEOTIDE SEQUENCE</scope>
    <source>
        <strain evidence="2">CGMCC 1.7081</strain>
    </source>
</reference>
<comment type="caution">
    <text evidence="2">The sequence shown here is derived from an EMBL/GenBank/DDBJ whole genome shotgun (WGS) entry which is preliminary data.</text>
</comment>
<keyword evidence="1" id="KW-0732">Signal</keyword>
<evidence type="ECO:0008006" key="4">
    <source>
        <dbReference type="Google" id="ProtNLM"/>
    </source>
</evidence>
<dbReference type="EMBL" id="BNAP01000046">
    <property type="protein sequence ID" value="GHH04816.1"/>
    <property type="molecule type" value="Genomic_DNA"/>
</dbReference>
<protein>
    <recommendedName>
        <fullName evidence="4">SmpA / OmlA family protein</fullName>
    </recommendedName>
</protein>
<dbReference type="Proteomes" id="UP000611500">
    <property type="component" value="Unassembled WGS sequence"/>
</dbReference>
<feature type="chain" id="PRO_5035200145" description="SmpA / OmlA family protein" evidence="1">
    <location>
        <begin position="27"/>
        <end position="143"/>
    </location>
</feature>
<evidence type="ECO:0000313" key="2">
    <source>
        <dbReference type="EMBL" id="GHH04816.1"/>
    </source>
</evidence>
<feature type="signal peptide" evidence="1">
    <location>
        <begin position="1"/>
        <end position="26"/>
    </location>
</feature>
<evidence type="ECO:0000256" key="1">
    <source>
        <dbReference type="SAM" id="SignalP"/>
    </source>
</evidence>